<keyword evidence="8 10" id="KW-0694">RNA-binding</keyword>
<protein>
    <recommendedName>
        <fullName evidence="10">Small ribosomal subunit biogenesis GTPase RsgA</fullName>
        <ecNumber evidence="10">3.6.1.-</ecNumber>
    </recommendedName>
</protein>
<dbReference type="InterPro" id="IPR030378">
    <property type="entry name" value="G_CP_dom"/>
</dbReference>
<dbReference type="Proteomes" id="UP001141183">
    <property type="component" value="Unassembled WGS sequence"/>
</dbReference>
<feature type="region of interest" description="Disordered" evidence="11">
    <location>
        <begin position="320"/>
        <end position="352"/>
    </location>
</feature>
<evidence type="ECO:0000259" key="13">
    <source>
        <dbReference type="PROSITE" id="PS51721"/>
    </source>
</evidence>
<dbReference type="PROSITE" id="PS51721">
    <property type="entry name" value="G_CP"/>
    <property type="match status" value="1"/>
</dbReference>
<keyword evidence="6 10" id="KW-0378">Hydrolase</keyword>
<keyword evidence="2 10" id="KW-0690">Ribosome biogenesis</keyword>
<comment type="caution">
    <text evidence="14">The sequence shown here is derived from an EMBL/GenBank/DDBJ whole genome shotgun (WGS) entry which is preliminary data.</text>
</comment>
<feature type="binding site" evidence="10">
    <location>
        <begin position="204"/>
        <end position="212"/>
    </location>
    <ligand>
        <name>GTP</name>
        <dbReference type="ChEBI" id="CHEBI:37565"/>
    </ligand>
</feature>
<evidence type="ECO:0000256" key="8">
    <source>
        <dbReference type="ARBA" id="ARBA00022884"/>
    </source>
</evidence>
<dbReference type="GO" id="GO:0019843">
    <property type="term" value="F:rRNA binding"/>
    <property type="evidence" value="ECO:0007669"/>
    <property type="project" value="UniProtKB-KW"/>
</dbReference>
<dbReference type="PANTHER" id="PTHR32120">
    <property type="entry name" value="SMALL RIBOSOMAL SUBUNIT BIOGENESIS GTPASE RSGA"/>
    <property type="match status" value="1"/>
</dbReference>
<evidence type="ECO:0000256" key="10">
    <source>
        <dbReference type="HAMAP-Rule" id="MF_01820"/>
    </source>
</evidence>
<comment type="similarity">
    <text evidence="10">Belongs to the TRAFAC class YlqF/YawG GTPase family. RsgA subfamily.</text>
</comment>
<keyword evidence="1 10" id="KW-0963">Cytoplasm</keyword>
<dbReference type="EC" id="3.6.1.-" evidence="10"/>
<keyword evidence="9 10" id="KW-0342">GTP-binding</keyword>
<dbReference type="SUPFAM" id="SSF52540">
    <property type="entry name" value="P-loop containing nucleoside triphosphate hydrolases"/>
    <property type="match status" value="1"/>
</dbReference>
<comment type="cofactor">
    <cofactor evidence="10">
        <name>Zn(2+)</name>
        <dbReference type="ChEBI" id="CHEBI:29105"/>
    </cofactor>
    <text evidence="10">Binds 1 zinc ion per subunit.</text>
</comment>
<dbReference type="InterPro" id="IPR027417">
    <property type="entry name" value="P-loop_NTPase"/>
</dbReference>
<comment type="function">
    <text evidence="10">One of several proteins that assist in the late maturation steps of the functional core of the 30S ribosomal subunit. Helps release RbfA from mature subunits. May play a role in the assembly of ribosomal proteins into the subunit. Circularly permuted GTPase that catalyzes slow GTP hydrolysis, GTPase activity is stimulated by the 30S ribosomal subunit.</text>
</comment>
<feature type="binding site" evidence="10">
    <location>
        <position position="282"/>
    </location>
    <ligand>
        <name>Zn(2+)</name>
        <dbReference type="ChEBI" id="CHEBI:29105"/>
    </ligand>
</feature>
<feature type="domain" description="EngC GTPase" evidence="12">
    <location>
        <begin position="113"/>
        <end position="259"/>
    </location>
</feature>
<keyword evidence="3 10" id="KW-0479">Metal-binding</keyword>
<evidence type="ECO:0000313" key="14">
    <source>
        <dbReference type="EMBL" id="MDC4241427.1"/>
    </source>
</evidence>
<dbReference type="GO" id="GO:0005525">
    <property type="term" value="F:GTP binding"/>
    <property type="evidence" value="ECO:0007669"/>
    <property type="project" value="UniProtKB-UniRule"/>
</dbReference>
<feature type="binding site" evidence="10">
    <location>
        <position position="287"/>
    </location>
    <ligand>
        <name>Zn(2+)</name>
        <dbReference type="ChEBI" id="CHEBI:29105"/>
    </ligand>
</feature>
<dbReference type="AlphaFoldDB" id="A0A9X3XQY7"/>
<evidence type="ECO:0000256" key="2">
    <source>
        <dbReference type="ARBA" id="ARBA00022517"/>
    </source>
</evidence>
<dbReference type="Gene3D" id="1.10.40.50">
    <property type="entry name" value="Probable gtpase engc, domain 3"/>
    <property type="match status" value="1"/>
</dbReference>
<keyword evidence="5 10" id="KW-0547">Nucleotide-binding</keyword>
<sequence>MNNNNLLNLGLNQRYINEASMYDSNLYIARVAVQYKDMYKVITVEGEILAKVSGKLAYSSNSIFDYPVVGDWVLLDRINNKSGDAIIHNILSRKSYFSRKAAGNRYDKQIVASNIDYVFICMSLNNDFNINRLERYIAVAWDSMATPVIILTKSDLCEDINDKVKQIEEIAIGIDIIVTSSINEDGYDEVKKYIKSGITIAFIGSSGVGKSTLINKIMNKEVLKTNSISENDKGRHTTTHRELFAIESGGVIIDTPGMRELGLISSDVDKSFSNIEDLEKQCKFSDCTHKNEPKCAVREAIENGTLDPERLERYRKLKREEEYNLSKSKQQERQKLKSMFGSKVEEKRKKYN</sequence>
<reference evidence="14" key="1">
    <citation type="submission" date="2022-05" db="EMBL/GenBank/DDBJ databases">
        <title>Draft genome sequence of Clostridium tertium strain CP3 isolated from Peru.</title>
        <authorList>
            <person name="Hurtado R."/>
            <person name="Lima L."/>
            <person name="Sousa T."/>
            <person name="Jaiswal A.K."/>
            <person name="Tiwari S."/>
            <person name="Maturrano L."/>
            <person name="Brenig B."/>
            <person name="Azevedo V."/>
        </authorList>
    </citation>
    <scope>NUCLEOTIDE SEQUENCE</scope>
    <source>
        <strain evidence="14">CP3</strain>
    </source>
</reference>
<evidence type="ECO:0000256" key="5">
    <source>
        <dbReference type="ARBA" id="ARBA00022741"/>
    </source>
</evidence>
<evidence type="ECO:0000259" key="12">
    <source>
        <dbReference type="PROSITE" id="PS50936"/>
    </source>
</evidence>
<evidence type="ECO:0000256" key="4">
    <source>
        <dbReference type="ARBA" id="ARBA00022730"/>
    </source>
</evidence>
<accession>A0A9X3XQY7</accession>
<evidence type="ECO:0000256" key="7">
    <source>
        <dbReference type="ARBA" id="ARBA00022833"/>
    </source>
</evidence>
<comment type="subcellular location">
    <subcellularLocation>
        <location evidence="10">Cytoplasm</location>
    </subcellularLocation>
</comment>
<dbReference type="PANTHER" id="PTHR32120:SF10">
    <property type="entry name" value="SMALL RIBOSOMAL SUBUNIT BIOGENESIS GTPASE RSGA"/>
    <property type="match status" value="1"/>
</dbReference>
<dbReference type="InterPro" id="IPR010914">
    <property type="entry name" value="RsgA_GTPase_dom"/>
</dbReference>
<dbReference type="EMBL" id="JAMRYU010000015">
    <property type="protein sequence ID" value="MDC4241427.1"/>
    <property type="molecule type" value="Genomic_DNA"/>
</dbReference>
<comment type="subunit">
    <text evidence="10">Monomer. Associates with 30S ribosomal subunit, binds 16S rRNA.</text>
</comment>
<keyword evidence="4 10" id="KW-0699">rRNA-binding</keyword>
<feature type="binding site" evidence="10">
    <location>
        <position position="289"/>
    </location>
    <ligand>
        <name>Zn(2+)</name>
        <dbReference type="ChEBI" id="CHEBI:29105"/>
    </ligand>
</feature>
<dbReference type="RefSeq" id="WP_111928074.1">
    <property type="nucleotide sequence ID" value="NZ_CAXSLY010000046.1"/>
</dbReference>
<feature type="compositionally biased region" description="Basic and acidic residues" evidence="11">
    <location>
        <begin position="343"/>
        <end position="352"/>
    </location>
</feature>
<feature type="binding site" evidence="10">
    <location>
        <begin position="152"/>
        <end position="155"/>
    </location>
    <ligand>
        <name>GTP</name>
        <dbReference type="ChEBI" id="CHEBI:37565"/>
    </ligand>
</feature>
<dbReference type="PROSITE" id="PS50936">
    <property type="entry name" value="ENGC_GTPASE"/>
    <property type="match status" value="1"/>
</dbReference>
<dbReference type="NCBIfam" id="TIGR00157">
    <property type="entry name" value="ribosome small subunit-dependent GTPase A"/>
    <property type="match status" value="1"/>
</dbReference>
<keyword evidence="7 10" id="KW-0862">Zinc</keyword>
<name>A0A9X3XQY7_9CLOT</name>
<evidence type="ECO:0000256" key="6">
    <source>
        <dbReference type="ARBA" id="ARBA00022801"/>
    </source>
</evidence>
<dbReference type="CDD" id="cd01854">
    <property type="entry name" value="YjeQ_EngC"/>
    <property type="match status" value="1"/>
</dbReference>
<dbReference type="GO" id="GO:0003924">
    <property type="term" value="F:GTPase activity"/>
    <property type="evidence" value="ECO:0007669"/>
    <property type="project" value="UniProtKB-UniRule"/>
</dbReference>
<dbReference type="GO" id="GO:0046872">
    <property type="term" value="F:metal ion binding"/>
    <property type="evidence" value="ECO:0007669"/>
    <property type="project" value="UniProtKB-KW"/>
</dbReference>
<evidence type="ECO:0000256" key="11">
    <source>
        <dbReference type="SAM" id="MobiDB-lite"/>
    </source>
</evidence>
<dbReference type="Pfam" id="PF03193">
    <property type="entry name" value="RsgA_GTPase"/>
    <property type="match status" value="1"/>
</dbReference>
<evidence type="ECO:0000313" key="15">
    <source>
        <dbReference type="Proteomes" id="UP001141183"/>
    </source>
</evidence>
<dbReference type="GO" id="GO:0005737">
    <property type="term" value="C:cytoplasm"/>
    <property type="evidence" value="ECO:0007669"/>
    <property type="project" value="UniProtKB-SubCell"/>
</dbReference>
<feature type="binding site" evidence="10">
    <location>
        <position position="295"/>
    </location>
    <ligand>
        <name>Zn(2+)</name>
        <dbReference type="ChEBI" id="CHEBI:29105"/>
    </ligand>
</feature>
<evidence type="ECO:0000256" key="1">
    <source>
        <dbReference type="ARBA" id="ARBA00022490"/>
    </source>
</evidence>
<dbReference type="GO" id="GO:0042274">
    <property type="term" value="P:ribosomal small subunit biogenesis"/>
    <property type="evidence" value="ECO:0007669"/>
    <property type="project" value="UniProtKB-UniRule"/>
</dbReference>
<feature type="compositionally biased region" description="Basic and acidic residues" evidence="11">
    <location>
        <begin position="320"/>
        <end position="335"/>
    </location>
</feature>
<organism evidence="14 15">
    <name type="scientific">Clostridium tertium</name>
    <dbReference type="NCBI Taxonomy" id="1559"/>
    <lineage>
        <taxon>Bacteria</taxon>
        <taxon>Bacillati</taxon>
        <taxon>Bacillota</taxon>
        <taxon>Clostridia</taxon>
        <taxon>Eubacteriales</taxon>
        <taxon>Clostridiaceae</taxon>
        <taxon>Clostridium</taxon>
    </lineage>
</organism>
<evidence type="ECO:0000256" key="3">
    <source>
        <dbReference type="ARBA" id="ARBA00022723"/>
    </source>
</evidence>
<dbReference type="Gene3D" id="3.40.50.300">
    <property type="entry name" value="P-loop containing nucleotide triphosphate hydrolases"/>
    <property type="match status" value="1"/>
</dbReference>
<proteinExistence type="inferred from homology"/>
<evidence type="ECO:0000256" key="9">
    <source>
        <dbReference type="ARBA" id="ARBA00023134"/>
    </source>
</evidence>
<dbReference type="InterPro" id="IPR004881">
    <property type="entry name" value="Ribosome_biogen_GTPase_RsgA"/>
</dbReference>
<keyword evidence="15" id="KW-1185">Reference proteome</keyword>
<gene>
    <name evidence="10 14" type="primary">rsgA</name>
    <name evidence="14" type="ORF">NE398_14815</name>
</gene>
<dbReference type="HAMAP" id="MF_01820">
    <property type="entry name" value="GTPase_RsgA"/>
    <property type="match status" value="1"/>
</dbReference>
<feature type="domain" description="CP-type G" evidence="13">
    <location>
        <begin position="104"/>
        <end position="261"/>
    </location>
</feature>